<evidence type="ECO:0000313" key="2">
    <source>
        <dbReference type="EMBL" id="GCC21561.1"/>
    </source>
</evidence>
<proteinExistence type="predicted"/>
<dbReference type="OrthoDB" id="6437198at2759"/>
<sequence>MSIRLLTKRDEKWLHQRQHVEELLGWKQRLDAEEAAAWRMEKQALAASGKELKPKMANTEASEKIPE</sequence>
<evidence type="ECO:0000256" key="1">
    <source>
        <dbReference type="SAM" id="MobiDB-lite"/>
    </source>
</evidence>
<name>A0A401RTX6_CHIPU</name>
<gene>
    <name evidence="2" type="ORF">chiPu_0020034</name>
</gene>
<feature type="region of interest" description="Disordered" evidence="1">
    <location>
        <begin position="48"/>
        <end position="67"/>
    </location>
</feature>
<protein>
    <submittedName>
        <fullName evidence="2">Uncharacterized protein</fullName>
    </submittedName>
</protein>
<reference evidence="2 3" key="1">
    <citation type="journal article" date="2018" name="Nat. Ecol. Evol.">
        <title>Shark genomes provide insights into elasmobranch evolution and the origin of vertebrates.</title>
        <authorList>
            <person name="Hara Y"/>
            <person name="Yamaguchi K"/>
            <person name="Onimaru K"/>
            <person name="Kadota M"/>
            <person name="Koyanagi M"/>
            <person name="Keeley SD"/>
            <person name="Tatsumi K"/>
            <person name="Tanaka K"/>
            <person name="Motone F"/>
            <person name="Kageyama Y"/>
            <person name="Nozu R"/>
            <person name="Adachi N"/>
            <person name="Nishimura O"/>
            <person name="Nakagawa R"/>
            <person name="Tanegashima C"/>
            <person name="Kiyatake I"/>
            <person name="Matsumoto R"/>
            <person name="Murakumo K"/>
            <person name="Nishida K"/>
            <person name="Terakita A"/>
            <person name="Kuratani S"/>
            <person name="Sato K"/>
            <person name="Hyodo S Kuraku.S."/>
        </authorList>
    </citation>
    <scope>NUCLEOTIDE SEQUENCE [LARGE SCALE GENOMIC DNA]</scope>
</reference>
<comment type="caution">
    <text evidence="2">The sequence shown here is derived from an EMBL/GenBank/DDBJ whole genome shotgun (WGS) entry which is preliminary data.</text>
</comment>
<dbReference type="STRING" id="137246.A0A401RTX6"/>
<evidence type="ECO:0000313" key="3">
    <source>
        <dbReference type="Proteomes" id="UP000287033"/>
    </source>
</evidence>
<dbReference type="Proteomes" id="UP000287033">
    <property type="component" value="Unassembled WGS sequence"/>
</dbReference>
<dbReference type="AlphaFoldDB" id="A0A401RTX6"/>
<dbReference type="EMBL" id="BEZZ01002309">
    <property type="protein sequence ID" value="GCC21561.1"/>
    <property type="molecule type" value="Genomic_DNA"/>
</dbReference>
<keyword evidence="3" id="KW-1185">Reference proteome</keyword>
<organism evidence="2 3">
    <name type="scientific">Chiloscyllium punctatum</name>
    <name type="common">Brownbanded bambooshark</name>
    <name type="synonym">Hemiscyllium punctatum</name>
    <dbReference type="NCBI Taxonomy" id="137246"/>
    <lineage>
        <taxon>Eukaryota</taxon>
        <taxon>Metazoa</taxon>
        <taxon>Chordata</taxon>
        <taxon>Craniata</taxon>
        <taxon>Vertebrata</taxon>
        <taxon>Chondrichthyes</taxon>
        <taxon>Elasmobranchii</taxon>
        <taxon>Galeomorphii</taxon>
        <taxon>Galeoidea</taxon>
        <taxon>Orectolobiformes</taxon>
        <taxon>Hemiscylliidae</taxon>
        <taxon>Chiloscyllium</taxon>
    </lineage>
</organism>
<accession>A0A401RTX6</accession>